<comment type="caution">
    <text evidence="1">The sequence shown here is derived from an EMBL/GenBank/DDBJ whole genome shotgun (WGS) entry which is preliminary data.</text>
</comment>
<dbReference type="EMBL" id="JAAATY010000004">
    <property type="protein sequence ID" value="NRN64618.1"/>
    <property type="molecule type" value="Genomic_DNA"/>
</dbReference>
<accession>A0ABX2F163</accession>
<proteinExistence type="predicted"/>
<evidence type="ECO:0008006" key="3">
    <source>
        <dbReference type="Google" id="ProtNLM"/>
    </source>
</evidence>
<organism evidence="1 2">
    <name type="scientific">Kibdelosporangium persicum</name>
    <dbReference type="NCBI Taxonomy" id="2698649"/>
    <lineage>
        <taxon>Bacteria</taxon>
        <taxon>Bacillati</taxon>
        <taxon>Actinomycetota</taxon>
        <taxon>Actinomycetes</taxon>
        <taxon>Pseudonocardiales</taxon>
        <taxon>Pseudonocardiaceae</taxon>
        <taxon>Kibdelosporangium</taxon>
    </lineage>
</organism>
<dbReference type="RefSeq" id="WP_173127047.1">
    <property type="nucleotide sequence ID" value="NZ_CBCSGW010000072.1"/>
</dbReference>
<reference evidence="1 2" key="1">
    <citation type="submission" date="2020-01" db="EMBL/GenBank/DDBJ databases">
        <title>Kibdelosporangium persica a novel Actinomycetes from a hot desert in Iran.</title>
        <authorList>
            <person name="Safaei N."/>
            <person name="Zaburannyi N."/>
            <person name="Mueller R."/>
            <person name="Wink J."/>
        </authorList>
    </citation>
    <scope>NUCLEOTIDE SEQUENCE [LARGE SCALE GENOMIC DNA]</scope>
    <source>
        <strain evidence="1 2">4NS15</strain>
    </source>
</reference>
<dbReference type="Proteomes" id="UP000763557">
    <property type="component" value="Unassembled WGS sequence"/>
</dbReference>
<sequence length="252" mass="25889">MSGSAVTRAASLKSVAMPDGVGVASGLTLTSVDRERVLPVPQVLAGLFPWGGLRRGSTVAVRGSVTVLLALLAEATAGGSWAGVIGMPRLGVVAAAELGVAVSRLALIPRPGADLPAVAGALLDGVDIVVVSAAGRLQESHARRLSARARHRGAVLVPFGPWPGADLELSHVRSRWAGLQDGYGHLHTRELTVSARGRGSAARPATTTLYVGPQGISDTPTPLPADGMWPPQRSALRACPGFQHHETHVPAP</sequence>
<evidence type="ECO:0000313" key="2">
    <source>
        <dbReference type="Proteomes" id="UP000763557"/>
    </source>
</evidence>
<protein>
    <recommendedName>
        <fullName evidence="3">Recombinase A</fullName>
    </recommendedName>
</protein>
<evidence type="ECO:0000313" key="1">
    <source>
        <dbReference type="EMBL" id="NRN64618.1"/>
    </source>
</evidence>
<name>A0ABX2F163_9PSEU</name>
<keyword evidence="2" id="KW-1185">Reference proteome</keyword>
<gene>
    <name evidence="1" type="ORF">GC106_18240</name>
</gene>